<evidence type="ECO:0000256" key="2">
    <source>
        <dbReference type="ARBA" id="ARBA00022618"/>
    </source>
</evidence>
<evidence type="ECO:0000313" key="12">
    <source>
        <dbReference type="EMBL" id="OZJ02648.1"/>
    </source>
</evidence>
<feature type="domain" description="Cyclin-like" evidence="10">
    <location>
        <begin position="1162"/>
        <end position="1243"/>
    </location>
</feature>
<dbReference type="InterPro" id="IPR019734">
    <property type="entry name" value="TPR_rpt"/>
</dbReference>
<dbReference type="InterPro" id="IPR036915">
    <property type="entry name" value="Cyclin-like_sf"/>
</dbReference>
<dbReference type="SUPFAM" id="SSF48452">
    <property type="entry name" value="TPR-like"/>
    <property type="match status" value="2"/>
</dbReference>
<keyword evidence="6" id="KW-0131">Cell cycle</keyword>
<dbReference type="Gene3D" id="1.10.472.10">
    <property type="entry name" value="Cyclin-like"/>
    <property type="match status" value="2"/>
</dbReference>
<dbReference type="PROSITE" id="PS00292">
    <property type="entry name" value="CYCLINS"/>
    <property type="match status" value="1"/>
</dbReference>
<dbReference type="InterPro" id="IPR013105">
    <property type="entry name" value="TPR_2"/>
</dbReference>
<comment type="similarity">
    <text evidence="1">Belongs to the cyclin family. Cyclin AB subfamily.</text>
</comment>
<reference evidence="12 13" key="1">
    <citation type="journal article" date="2017" name="Mycologia">
        <title>Bifiguratus adelaidae, gen. et sp. nov., a new member of Mucoromycotina in endophytic and soil-dwelling habitats.</title>
        <authorList>
            <person name="Torres-Cruz T.J."/>
            <person name="Billingsley Tobias T.L."/>
            <person name="Almatruk M."/>
            <person name="Hesse C."/>
            <person name="Kuske C.R."/>
            <person name="Desiro A."/>
            <person name="Benucci G.M."/>
            <person name="Bonito G."/>
            <person name="Stajich J.E."/>
            <person name="Dunlap C."/>
            <person name="Arnold A.E."/>
            <person name="Porras-Alfaro A."/>
        </authorList>
    </citation>
    <scope>NUCLEOTIDE SEQUENCE [LARGE SCALE GENOMIC DNA]</scope>
    <source>
        <strain evidence="12 13">AZ0501</strain>
    </source>
</reference>
<feature type="domain" description="Cyclin C-terminal" evidence="11">
    <location>
        <begin position="1158"/>
        <end position="1266"/>
    </location>
</feature>
<evidence type="ECO:0000256" key="1">
    <source>
        <dbReference type="ARBA" id="ARBA00006955"/>
    </source>
</evidence>
<keyword evidence="4 7" id="KW-0802">TPR repeat</keyword>
<dbReference type="CDD" id="cd20512">
    <property type="entry name" value="CYCLIN_CLBs_yeast_rpt2"/>
    <property type="match status" value="1"/>
</dbReference>
<evidence type="ECO:0000256" key="6">
    <source>
        <dbReference type="ARBA" id="ARBA00023306"/>
    </source>
</evidence>
<feature type="region of interest" description="Disordered" evidence="9">
    <location>
        <begin position="910"/>
        <end position="980"/>
    </location>
</feature>
<evidence type="ECO:0000256" key="4">
    <source>
        <dbReference type="ARBA" id="ARBA00022803"/>
    </source>
</evidence>
<accession>A0A261XWE8</accession>
<feature type="compositionally biased region" description="Basic and acidic residues" evidence="9">
    <location>
        <begin position="939"/>
        <end position="971"/>
    </location>
</feature>
<keyword evidence="13" id="KW-1185">Reference proteome</keyword>
<feature type="compositionally biased region" description="Basic residues" evidence="9">
    <location>
        <begin position="593"/>
        <end position="603"/>
    </location>
</feature>
<comment type="caution">
    <text evidence="12">The sequence shown here is derived from an EMBL/GenBank/DDBJ whole genome shotgun (WGS) entry which is preliminary data.</text>
</comment>
<dbReference type="FunFam" id="1.10.472.10:FF:000005">
    <property type="entry name" value="G2/mitotic-specific cyclin B"/>
    <property type="match status" value="1"/>
</dbReference>
<dbReference type="InterPro" id="IPR013763">
    <property type="entry name" value="Cyclin-like_dom"/>
</dbReference>
<dbReference type="SMART" id="SM01332">
    <property type="entry name" value="Cyclin_C"/>
    <property type="match status" value="1"/>
</dbReference>
<dbReference type="Pfam" id="PF12569">
    <property type="entry name" value="NatA_aux_su"/>
    <property type="match status" value="1"/>
</dbReference>
<dbReference type="Gene3D" id="1.25.40.1040">
    <property type="match status" value="1"/>
</dbReference>
<evidence type="ECO:0008006" key="14">
    <source>
        <dbReference type="Google" id="ProtNLM"/>
    </source>
</evidence>
<keyword evidence="3" id="KW-0677">Repeat</keyword>
<dbReference type="GO" id="GO:0051301">
    <property type="term" value="P:cell division"/>
    <property type="evidence" value="ECO:0007669"/>
    <property type="project" value="UniProtKB-KW"/>
</dbReference>
<protein>
    <recommendedName>
        <fullName evidence="14">Cyclin N-terminal domain-containing protein</fullName>
    </recommendedName>
</protein>
<feature type="region of interest" description="Disordered" evidence="9">
    <location>
        <begin position="830"/>
        <end position="853"/>
    </location>
</feature>
<dbReference type="InterPro" id="IPR006671">
    <property type="entry name" value="Cyclin_N"/>
</dbReference>
<evidence type="ECO:0000256" key="7">
    <source>
        <dbReference type="PROSITE-ProRule" id="PRU00339"/>
    </source>
</evidence>
<dbReference type="SMART" id="SM00028">
    <property type="entry name" value="TPR"/>
    <property type="match status" value="6"/>
</dbReference>
<dbReference type="SMART" id="SM00385">
    <property type="entry name" value="CYCLIN"/>
    <property type="match status" value="2"/>
</dbReference>
<feature type="non-terminal residue" evidence="12">
    <location>
        <position position="1266"/>
    </location>
</feature>
<dbReference type="SUPFAM" id="SSF47954">
    <property type="entry name" value="Cyclin-like"/>
    <property type="match status" value="2"/>
</dbReference>
<dbReference type="Proteomes" id="UP000242875">
    <property type="component" value="Unassembled WGS sequence"/>
</dbReference>
<name>A0A261XWE8_9FUNG</name>
<dbReference type="PANTHER" id="PTHR22767:SF2">
    <property type="entry name" value="N(ALPHA)-ACETYLTRANSFERASE 15_16, ISOFORM A"/>
    <property type="match status" value="1"/>
</dbReference>
<feature type="region of interest" description="Disordered" evidence="9">
    <location>
        <begin position="584"/>
        <end position="640"/>
    </location>
</feature>
<evidence type="ECO:0000259" key="11">
    <source>
        <dbReference type="SMART" id="SM01332"/>
    </source>
</evidence>
<dbReference type="EMBL" id="MVBO01000136">
    <property type="protein sequence ID" value="OZJ02648.1"/>
    <property type="molecule type" value="Genomic_DNA"/>
</dbReference>
<dbReference type="CDD" id="cd20568">
    <property type="entry name" value="CYCLIN_CLBs_yeast_rpt1"/>
    <property type="match status" value="1"/>
</dbReference>
<dbReference type="OrthoDB" id="10263032at2759"/>
<dbReference type="PROSITE" id="PS50005">
    <property type="entry name" value="TPR"/>
    <property type="match status" value="1"/>
</dbReference>
<dbReference type="InterPro" id="IPR004367">
    <property type="entry name" value="Cyclin_C-dom"/>
</dbReference>
<dbReference type="AlphaFoldDB" id="A0A261XWE8"/>
<dbReference type="GO" id="GO:0044772">
    <property type="term" value="P:mitotic cell cycle phase transition"/>
    <property type="evidence" value="ECO:0007669"/>
    <property type="project" value="UniProtKB-ARBA"/>
</dbReference>
<feature type="repeat" description="TPR" evidence="7">
    <location>
        <begin position="79"/>
        <end position="112"/>
    </location>
</feature>
<dbReference type="Pfam" id="PF02984">
    <property type="entry name" value="Cyclin_C"/>
    <property type="match status" value="1"/>
</dbReference>
<evidence type="ECO:0000256" key="5">
    <source>
        <dbReference type="ARBA" id="ARBA00023127"/>
    </source>
</evidence>
<dbReference type="GO" id="GO:0031415">
    <property type="term" value="C:NatA complex"/>
    <property type="evidence" value="ECO:0007669"/>
    <property type="project" value="TreeGrafter"/>
</dbReference>
<dbReference type="FunFam" id="1.25.40.1040:FF:000003">
    <property type="entry name" value="N-terminal acetyltransferase A, auxiliary subunit"/>
    <property type="match status" value="1"/>
</dbReference>
<dbReference type="GO" id="GO:0016538">
    <property type="term" value="F:cyclin-dependent protein serine/threonine kinase regulator activity"/>
    <property type="evidence" value="ECO:0007669"/>
    <property type="project" value="UniProtKB-ARBA"/>
</dbReference>
<evidence type="ECO:0000313" key="13">
    <source>
        <dbReference type="Proteomes" id="UP000242875"/>
    </source>
</evidence>
<dbReference type="Pfam" id="PF00134">
    <property type="entry name" value="Cyclin_N"/>
    <property type="match status" value="1"/>
</dbReference>
<dbReference type="InterPro" id="IPR021183">
    <property type="entry name" value="NatA_aux_su"/>
</dbReference>
<feature type="compositionally biased region" description="Basic and acidic residues" evidence="9">
    <location>
        <begin position="604"/>
        <end position="632"/>
    </location>
</feature>
<keyword evidence="2" id="KW-0132">Cell division</keyword>
<evidence type="ECO:0000259" key="10">
    <source>
        <dbReference type="SMART" id="SM00385"/>
    </source>
</evidence>
<dbReference type="InterPro" id="IPR048258">
    <property type="entry name" value="Cyclins_cyclin-box"/>
</dbReference>
<evidence type="ECO:0000256" key="9">
    <source>
        <dbReference type="SAM" id="MobiDB-lite"/>
    </source>
</evidence>
<feature type="compositionally biased region" description="Polar residues" evidence="9">
    <location>
        <begin position="836"/>
        <end position="850"/>
    </location>
</feature>
<dbReference type="Gene3D" id="1.25.40.1010">
    <property type="match status" value="1"/>
</dbReference>
<keyword evidence="5 8" id="KW-0195">Cyclin</keyword>
<dbReference type="InterPro" id="IPR011990">
    <property type="entry name" value="TPR-like_helical_dom_sf"/>
</dbReference>
<organism evidence="12 13">
    <name type="scientific">Bifiguratus adelaidae</name>
    <dbReference type="NCBI Taxonomy" id="1938954"/>
    <lineage>
        <taxon>Eukaryota</taxon>
        <taxon>Fungi</taxon>
        <taxon>Fungi incertae sedis</taxon>
        <taxon>Mucoromycota</taxon>
        <taxon>Mucoromycotina</taxon>
        <taxon>Endogonomycetes</taxon>
        <taxon>Endogonales</taxon>
        <taxon>Endogonales incertae sedis</taxon>
        <taxon>Bifiguratus</taxon>
    </lineage>
</organism>
<evidence type="ECO:0000256" key="8">
    <source>
        <dbReference type="RuleBase" id="RU000383"/>
    </source>
</evidence>
<sequence>MATKKELPAKESAIFKNILKHYEHKQYKKGIKLADQILKKVPEHGETLAMKGLFLNNLDKKEEAYEHVKKGLRYDLTSHICWHVYGLIYRSDKNYEEAAKCYTHALKYNKNDVQILRDFAVLQTQMRHYEALNETRHQLLQLKSTNAAFWIGLAMSYHLLGKYDMAINVLTSHEEAMQVSGGINFEHSELLLYHNSLYEESKEYEKQLDHLDKIEKQVCDKRGWKEARARCLTNLGRMEDAETAYAELVDQNPDCYQYLQEYAKAKGLTSGESDESAFLEFYAKRAEQYPRANAVKRLPLNHATGETFRNLAAAYLQRALRKGVPSLFVSMKYLYQNPEKAQIIHELVTTFYDSLKARGTFEAGGDTSKPETPTTMLWTSYYLAQHYDHRRETKKALEFIDEAIAHTPTLVELHMTRGRVLKHAGDLEGALKSMNDARELDLQDRFINSKCAKYMLRTNKVEEAEKTIGLFTRHDAPSPWQDLVDMQCMWFALEEGEAFLRRNDLGKALKRYHVIAKTFDDIMDDQFDFHTYCLRKTTLRAYVSTLRWEDQLYSHNYYVRACNGAIKAYLDLYDRPKDDANGVNGAMSEAEKKKAKSKARKAALKAEKEAEAKKGQVKEEKKPQNETKRPVDEDPNGEKYLNTKDPLGDALKFLQPLLDFAPNRLETSLLGFEIYIRQKRMLLALKCLLHLSEQQPHHPNFLKNVVTFWKVFETEKDNINPVSRKVIEKHWKTVMPDDTVDQFLEQQIDAHKYSVKHLVKIAEAQAFLGKSEAGQELLKSKAKDTNLLSNVTLSDAQLLMSSISNVDGLKASFACKYPYAIPPRPRALGPAKRSLSVANDENNAPNAKSQLKSREALFGKSSLQPMRTAIAVPPRRSALGDVSNISAREPAVPLTEKAAYNSKIAQPVKPNTLKDTKSTTETGPPVAASKVARPTALEAKVESKQVPTRDYELVKEQRESQETKEAKEQAKPKKPTTKPVPILKTHVANGAFQEEEIQSQRAKKARTSWWPDLDAADYNDPTMASEYVEDIFDYLRELETVTMANPNYMAKQKYLAWKMRGVLVDWLIEVHSRFRMLPETLFLAVNLIDRFLSQRICTLHNFQLVGLACLFIAAKYEEIASPCIKDFLKMADGGYQEKDVRIAERYILQTLEFQLCYPNAMNFLRRISKADDYDTETRTIAKYLMEISLVDHRFLQYPPSQLAAAAMYLARLMLGRGRWHSSLVHYSRYSEDQLTHVVDMLVDYIAKPVRHESFFRKYAASKFLKA</sequence>
<dbReference type="Pfam" id="PF07719">
    <property type="entry name" value="TPR_2"/>
    <property type="match status" value="1"/>
</dbReference>
<dbReference type="PANTHER" id="PTHR22767">
    <property type="entry name" value="N-TERMINAL ACETYLTRANSFERASE-RELATED"/>
    <property type="match status" value="1"/>
</dbReference>
<evidence type="ECO:0000256" key="3">
    <source>
        <dbReference type="ARBA" id="ARBA00022737"/>
    </source>
</evidence>
<feature type="domain" description="Cyclin-like" evidence="10">
    <location>
        <begin position="1065"/>
        <end position="1149"/>
    </location>
</feature>
<proteinExistence type="inferred from homology"/>
<gene>
    <name evidence="12" type="ORF">BZG36_04404</name>
</gene>